<dbReference type="Gene3D" id="3.30.750.200">
    <property type="match status" value="1"/>
</dbReference>
<dbReference type="AlphaFoldDB" id="A0A1H8BI18"/>
<dbReference type="Gene3D" id="3.40.50.280">
    <property type="entry name" value="Cobalamin-binding domain"/>
    <property type="match status" value="1"/>
</dbReference>
<keyword evidence="6" id="KW-0408">Iron</keyword>
<dbReference type="PANTHER" id="PTHR43409:SF7">
    <property type="entry name" value="BLL1977 PROTEIN"/>
    <property type="match status" value="1"/>
</dbReference>
<dbReference type="SFLD" id="SFLDS00029">
    <property type="entry name" value="Radical_SAM"/>
    <property type="match status" value="1"/>
</dbReference>
<accession>A0A1H8BI18</accession>
<evidence type="ECO:0000256" key="6">
    <source>
        <dbReference type="ARBA" id="ARBA00023004"/>
    </source>
</evidence>
<evidence type="ECO:0000256" key="5">
    <source>
        <dbReference type="ARBA" id="ARBA00022723"/>
    </source>
</evidence>
<dbReference type="InterPro" id="IPR051198">
    <property type="entry name" value="BchE-like"/>
</dbReference>
<dbReference type="InterPro" id="IPR058240">
    <property type="entry name" value="rSAM_sf"/>
</dbReference>
<proteinExistence type="predicted"/>
<dbReference type="Pfam" id="PF02310">
    <property type="entry name" value="B12-binding"/>
    <property type="match status" value="1"/>
</dbReference>
<gene>
    <name evidence="10" type="ORF">SAMN05414137_1648</name>
</gene>
<evidence type="ECO:0000313" key="11">
    <source>
        <dbReference type="Proteomes" id="UP000183015"/>
    </source>
</evidence>
<dbReference type="GO" id="GO:0051539">
    <property type="term" value="F:4 iron, 4 sulfur cluster binding"/>
    <property type="evidence" value="ECO:0007669"/>
    <property type="project" value="UniProtKB-KW"/>
</dbReference>
<name>A0A1H8BI18_STRJI</name>
<keyword evidence="4" id="KW-0949">S-adenosyl-L-methionine</keyword>
<evidence type="ECO:0000256" key="1">
    <source>
        <dbReference type="ARBA" id="ARBA00001966"/>
    </source>
</evidence>
<evidence type="ECO:0000256" key="2">
    <source>
        <dbReference type="ARBA" id="ARBA00022603"/>
    </source>
</evidence>
<keyword evidence="7" id="KW-0411">Iron-sulfur</keyword>
<reference evidence="11" key="1">
    <citation type="submission" date="2016-10" db="EMBL/GenBank/DDBJ databases">
        <authorList>
            <person name="Varghese N."/>
        </authorList>
    </citation>
    <scope>NUCLEOTIDE SEQUENCE [LARGE SCALE GENOMIC DNA]</scope>
    <source>
        <strain evidence="11">DSM 45096 / BCRC 16803 / CGMCC 4.1857 / CIP 109030 / JCM 12277 / KCTC 19219 / NBRC 100920 / 33214</strain>
    </source>
</reference>
<dbReference type="PROSITE" id="PS51332">
    <property type="entry name" value="B12_BINDING"/>
    <property type="match status" value="1"/>
</dbReference>
<keyword evidence="5" id="KW-0479">Metal-binding</keyword>
<keyword evidence="2" id="KW-0489">Methyltransferase</keyword>
<dbReference type="eggNOG" id="COG1032">
    <property type="taxonomic scope" value="Bacteria"/>
</dbReference>
<dbReference type="InterPro" id="IPR034466">
    <property type="entry name" value="Methyltransferase_Class_B"/>
</dbReference>
<comment type="cofactor">
    <cofactor evidence="1">
        <name>[4Fe-4S] cluster</name>
        <dbReference type="ChEBI" id="CHEBI:49883"/>
    </cofactor>
</comment>
<dbReference type="SUPFAM" id="SSF102114">
    <property type="entry name" value="Radical SAM enzymes"/>
    <property type="match status" value="1"/>
</dbReference>
<sequence>MTVMLDMPTLRPDTALAGAPAGTQKPLVVLVYPKVDHEKDYVYFWMPFSLLTIAKPLLEDGRFDVALFDGNQHDAAAWARFLDEHLDRAVAIGVSVMTGGGQISHALEMVRTAKERPGCPPVVFGGPHVAVLPEETARHELVDAVLAGPGQNSMLPFLESVLGRLRRADVPGLITRLPSGELLRGPVNPPRTGLLGAYPWHLLNVADYLRDDPTVASRTLNYVSSQGCVYLCRMCFELTYQRKYSAMQADVLLADVCDLHARFGINGVKFYDADWFVNLKRAVSFCEGLTERDLGLKWAASINPNDILKARRAKLGLLDKVAASGCSRLLMGVESGSDRVLADVVQKDVTRAQVLDVAREIADAGILGSYTFIVGFPGESEAEMEQTYSLIEELRGLAPTPETRVHLFAPYPGTPLYDEALAHGFIPPTDLEGWSRFDYYTSLTPWTSQATVDRAREQTQMRLAPAS</sequence>
<evidence type="ECO:0000313" key="10">
    <source>
        <dbReference type="EMBL" id="SEM81537.1"/>
    </source>
</evidence>
<keyword evidence="11" id="KW-1185">Reference proteome</keyword>
<dbReference type="GO" id="GO:0046872">
    <property type="term" value="F:metal ion binding"/>
    <property type="evidence" value="ECO:0007669"/>
    <property type="project" value="UniProtKB-KW"/>
</dbReference>
<dbReference type="GO" id="GO:0031419">
    <property type="term" value="F:cobalamin binding"/>
    <property type="evidence" value="ECO:0007669"/>
    <property type="project" value="InterPro"/>
</dbReference>
<dbReference type="GO" id="GO:0005829">
    <property type="term" value="C:cytosol"/>
    <property type="evidence" value="ECO:0007669"/>
    <property type="project" value="TreeGrafter"/>
</dbReference>
<dbReference type="OrthoDB" id="5298546at2"/>
<evidence type="ECO:0000256" key="4">
    <source>
        <dbReference type="ARBA" id="ARBA00022691"/>
    </source>
</evidence>
<feature type="domain" description="Radical SAM core" evidence="9">
    <location>
        <begin position="215"/>
        <end position="450"/>
    </location>
</feature>
<dbReference type="Pfam" id="PF04055">
    <property type="entry name" value="Radical_SAM"/>
    <property type="match status" value="1"/>
</dbReference>
<evidence type="ECO:0000256" key="3">
    <source>
        <dbReference type="ARBA" id="ARBA00022679"/>
    </source>
</evidence>
<evidence type="ECO:0000259" key="8">
    <source>
        <dbReference type="PROSITE" id="PS51332"/>
    </source>
</evidence>
<dbReference type="InterPro" id="IPR006638">
    <property type="entry name" value="Elp3/MiaA/NifB-like_rSAM"/>
</dbReference>
<dbReference type="SFLD" id="SFLDG01082">
    <property type="entry name" value="B12-binding_domain_containing"/>
    <property type="match status" value="1"/>
</dbReference>
<feature type="domain" description="B12-binding" evidence="8">
    <location>
        <begin position="25"/>
        <end position="168"/>
    </location>
</feature>
<dbReference type="Proteomes" id="UP000183015">
    <property type="component" value="Unassembled WGS sequence"/>
</dbReference>
<evidence type="ECO:0000259" key="9">
    <source>
        <dbReference type="PROSITE" id="PS51918"/>
    </source>
</evidence>
<dbReference type="EMBL" id="FOAZ01000064">
    <property type="protein sequence ID" value="SEM81537.1"/>
    <property type="molecule type" value="Genomic_DNA"/>
</dbReference>
<dbReference type="SFLD" id="SFLDG01123">
    <property type="entry name" value="methyltransferase_(Class_B)"/>
    <property type="match status" value="1"/>
</dbReference>
<dbReference type="PROSITE" id="PS51918">
    <property type="entry name" value="RADICAL_SAM"/>
    <property type="match status" value="1"/>
</dbReference>
<dbReference type="InterPro" id="IPR006158">
    <property type="entry name" value="Cobalamin-bd"/>
</dbReference>
<dbReference type="SMART" id="SM00729">
    <property type="entry name" value="Elp3"/>
    <property type="match status" value="1"/>
</dbReference>
<keyword evidence="3" id="KW-0808">Transferase</keyword>
<evidence type="ECO:0000256" key="7">
    <source>
        <dbReference type="ARBA" id="ARBA00023014"/>
    </source>
</evidence>
<dbReference type="STRING" id="235985.SAMN05414137_1648"/>
<dbReference type="PANTHER" id="PTHR43409">
    <property type="entry name" value="ANAEROBIC MAGNESIUM-PROTOPORPHYRIN IX MONOMETHYL ESTER CYCLASE-RELATED"/>
    <property type="match status" value="1"/>
</dbReference>
<organism evidence="10 11">
    <name type="scientific">Streptacidiphilus jiangxiensis</name>
    <dbReference type="NCBI Taxonomy" id="235985"/>
    <lineage>
        <taxon>Bacteria</taxon>
        <taxon>Bacillati</taxon>
        <taxon>Actinomycetota</taxon>
        <taxon>Actinomycetes</taxon>
        <taxon>Kitasatosporales</taxon>
        <taxon>Streptomycetaceae</taxon>
        <taxon>Streptacidiphilus</taxon>
    </lineage>
</organism>
<dbReference type="GO" id="GO:0003824">
    <property type="term" value="F:catalytic activity"/>
    <property type="evidence" value="ECO:0007669"/>
    <property type="project" value="InterPro"/>
</dbReference>
<protein>
    <submittedName>
        <fullName evidence="10">Radical SAM superfamily enzyme YgiQ, UPF0313 family</fullName>
    </submittedName>
</protein>
<dbReference type="InterPro" id="IPR007197">
    <property type="entry name" value="rSAM"/>
</dbReference>